<keyword evidence="2" id="KW-1185">Reference proteome</keyword>
<sequence length="199" mass="20853">MHTPGLASHRRQLVALGAVLLVLLAAFLVVRQVTADPPRSAECAAAGPGVRIDPATVPEGPVAGYGGEQLANAAAIVNAAEALGLDTCAQVVGVMTAMGESSLLVLDRGDAVGPDSRGLFQQRDNGAWGSYADRMDPTTSATNFFLALQEVPDWQALPPTIAAHRTQRNADPYHYERYWDAAVEVVGALAGRPVLDAEV</sequence>
<gene>
    <name evidence="1" type="ORF">SAMN05660657_02364</name>
</gene>
<dbReference type="RefSeq" id="WP_093579600.1">
    <property type="nucleotide sequence ID" value="NZ_FPBA01000007.1"/>
</dbReference>
<dbReference type="AlphaFoldDB" id="A0A1I6ZZY6"/>
<dbReference type="STRING" id="1296565.SAMN05660657_02364"/>
<name>A0A1I6ZZY6_9ACTN</name>
<proteinExistence type="predicted"/>
<dbReference type="OrthoDB" id="5496837at2"/>
<organism evidence="1 2">
    <name type="scientific">Geodermatophilus amargosae</name>
    <dbReference type="NCBI Taxonomy" id="1296565"/>
    <lineage>
        <taxon>Bacteria</taxon>
        <taxon>Bacillati</taxon>
        <taxon>Actinomycetota</taxon>
        <taxon>Actinomycetes</taxon>
        <taxon>Geodermatophilales</taxon>
        <taxon>Geodermatophilaceae</taxon>
        <taxon>Geodermatophilus</taxon>
    </lineage>
</organism>
<evidence type="ECO:0000313" key="1">
    <source>
        <dbReference type="EMBL" id="SFT68214.1"/>
    </source>
</evidence>
<reference evidence="2" key="1">
    <citation type="submission" date="2016-10" db="EMBL/GenBank/DDBJ databases">
        <authorList>
            <person name="Varghese N."/>
            <person name="Submissions S."/>
        </authorList>
    </citation>
    <scope>NUCLEOTIDE SEQUENCE [LARGE SCALE GENOMIC DNA]</scope>
    <source>
        <strain evidence="2">DSM 46136</strain>
    </source>
</reference>
<accession>A0A1I6ZZY6</accession>
<evidence type="ECO:0000313" key="2">
    <source>
        <dbReference type="Proteomes" id="UP000199546"/>
    </source>
</evidence>
<evidence type="ECO:0008006" key="3">
    <source>
        <dbReference type="Google" id="ProtNLM"/>
    </source>
</evidence>
<protein>
    <recommendedName>
        <fullName evidence="3">Peptidase M23</fullName>
    </recommendedName>
</protein>
<dbReference type="EMBL" id="FPBA01000007">
    <property type="protein sequence ID" value="SFT68214.1"/>
    <property type="molecule type" value="Genomic_DNA"/>
</dbReference>
<dbReference type="Proteomes" id="UP000199546">
    <property type="component" value="Unassembled WGS sequence"/>
</dbReference>